<dbReference type="EMBL" id="CM004470">
    <property type="protein sequence ID" value="OCT89111.1"/>
    <property type="molecule type" value="Genomic_DNA"/>
</dbReference>
<proteinExistence type="predicted"/>
<evidence type="ECO:0000313" key="1">
    <source>
        <dbReference type="EMBL" id="OCT89111.1"/>
    </source>
</evidence>
<protein>
    <submittedName>
        <fullName evidence="1">Uncharacterized protein</fullName>
    </submittedName>
</protein>
<sequence>MLPPPNLHYVHILPSPTLSVSSFLLSLLSSHAVNHTSQATPPSAFQLSPWLLPAYCTTPKSCVMYPALV</sequence>
<dbReference type="Proteomes" id="UP000694892">
    <property type="component" value="Chromosome 3L"/>
</dbReference>
<gene>
    <name evidence="1" type="ORF">XELAEV_18017730mg</name>
</gene>
<reference evidence="2" key="1">
    <citation type="journal article" date="2016" name="Nature">
        <title>Genome evolution in the allotetraploid frog Xenopus laevis.</title>
        <authorList>
            <person name="Session A.M."/>
            <person name="Uno Y."/>
            <person name="Kwon T."/>
            <person name="Chapman J.A."/>
            <person name="Toyoda A."/>
            <person name="Takahashi S."/>
            <person name="Fukui A."/>
            <person name="Hikosaka A."/>
            <person name="Suzuki A."/>
            <person name="Kondo M."/>
            <person name="van Heeringen S.J."/>
            <person name="Quigley I."/>
            <person name="Heinz S."/>
            <person name="Ogino H."/>
            <person name="Ochi H."/>
            <person name="Hellsten U."/>
            <person name="Lyons J.B."/>
            <person name="Simakov O."/>
            <person name="Putnam N."/>
            <person name="Stites J."/>
            <person name="Kuroki Y."/>
            <person name="Tanaka T."/>
            <person name="Michiue T."/>
            <person name="Watanabe M."/>
            <person name="Bogdanovic O."/>
            <person name="Lister R."/>
            <person name="Georgiou G."/>
            <person name="Paranjpe S.S."/>
            <person name="van Kruijsbergen I."/>
            <person name="Shu S."/>
            <person name="Carlson J."/>
            <person name="Kinoshita T."/>
            <person name="Ohta Y."/>
            <person name="Mawaribuchi S."/>
            <person name="Jenkins J."/>
            <person name="Grimwood J."/>
            <person name="Schmutz J."/>
            <person name="Mitros T."/>
            <person name="Mozaffari S.V."/>
            <person name="Suzuki Y."/>
            <person name="Haramoto Y."/>
            <person name="Yamamoto T.S."/>
            <person name="Takagi C."/>
            <person name="Heald R."/>
            <person name="Miller K."/>
            <person name="Haudenschild C."/>
            <person name="Kitzman J."/>
            <person name="Nakayama T."/>
            <person name="Izutsu Y."/>
            <person name="Robert J."/>
            <person name="Fortriede J."/>
            <person name="Burns K."/>
            <person name="Lotay V."/>
            <person name="Karimi K."/>
            <person name="Yasuoka Y."/>
            <person name="Dichmann D.S."/>
            <person name="Flajnik M.F."/>
            <person name="Houston D.W."/>
            <person name="Shendure J."/>
            <person name="DuPasquier L."/>
            <person name="Vize P.D."/>
            <person name="Zorn A.M."/>
            <person name="Ito M."/>
            <person name="Marcotte E.M."/>
            <person name="Wallingford J.B."/>
            <person name="Ito Y."/>
            <person name="Asashima M."/>
            <person name="Ueno N."/>
            <person name="Matsuda Y."/>
            <person name="Veenstra G.J."/>
            <person name="Fujiyama A."/>
            <person name="Harland R.M."/>
            <person name="Taira M."/>
            <person name="Rokhsar D.S."/>
        </authorList>
    </citation>
    <scope>NUCLEOTIDE SEQUENCE [LARGE SCALE GENOMIC DNA]</scope>
    <source>
        <strain evidence="2">J</strain>
    </source>
</reference>
<organism evidence="1 2">
    <name type="scientific">Xenopus laevis</name>
    <name type="common">African clawed frog</name>
    <dbReference type="NCBI Taxonomy" id="8355"/>
    <lineage>
        <taxon>Eukaryota</taxon>
        <taxon>Metazoa</taxon>
        <taxon>Chordata</taxon>
        <taxon>Craniata</taxon>
        <taxon>Vertebrata</taxon>
        <taxon>Euteleostomi</taxon>
        <taxon>Amphibia</taxon>
        <taxon>Batrachia</taxon>
        <taxon>Anura</taxon>
        <taxon>Pipoidea</taxon>
        <taxon>Pipidae</taxon>
        <taxon>Xenopodinae</taxon>
        <taxon>Xenopus</taxon>
        <taxon>Xenopus</taxon>
    </lineage>
</organism>
<evidence type="ECO:0000313" key="2">
    <source>
        <dbReference type="Proteomes" id="UP000694892"/>
    </source>
</evidence>
<name>A0A974DDS2_XENLA</name>
<dbReference type="AlphaFoldDB" id="A0A974DDS2"/>
<accession>A0A974DDS2</accession>